<feature type="compositionally biased region" description="Basic and acidic residues" evidence="2">
    <location>
        <begin position="411"/>
        <end position="422"/>
    </location>
</feature>
<feature type="domain" description="EF-hand" evidence="3">
    <location>
        <begin position="27"/>
        <end position="62"/>
    </location>
</feature>
<dbReference type="Gene3D" id="1.10.238.10">
    <property type="entry name" value="EF-hand"/>
    <property type="match status" value="1"/>
</dbReference>
<feature type="compositionally biased region" description="Low complexity" evidence="2">
    <location>
        <begin position="1360"/>
        <end position="1383"/>
    </location>
</feature>
<accession>A0A5K4FH65</accession>
<evidence type="ECO:0000259" key="3">
    <source>
        <dbReference type="PROSITE" id="PS50222"/>
    </source>
</evidence>
<dbReference type="InterPro" id="IPR018247">
    <property type="entry name" value="EF_Hand_1_Ca_BS"/>
</dbReference>
<dbReference type="GO" id="GO:0005509">
    <property type="term" value="F:calcium ion binding"/>
    <property type="evidence" value="ECO:0007669"/>
    <property type="project" value="InterPro"/>
</dbReference>
<dbReference type="Proteomes" id="UP000008854">
    <property type="component" value="Unassembled WGS sequence"/>
</dbReference>
<name>A0A5K4FH65_SCHMA</name>
<dbReference type="InterPro" id="IPR011992">
    <property type="entry name" value="EF-hand-dom_pair"/>
</dbReference>
<evidence type="ECO:0000313" key="5">
    <source>
        <dbReference type="WBParaSite" id="Smp_347840.1"/>
    </source>
</evidence>
<feature type="region of interest" description="Disordered" evidence="2">
    <location>
        <begin position="409"/>
        <end position="454"/>
    </location>
</feature>
<evidence type="ECO:0000256" key="1">
    <source>
        <dbReference type="ARBA" id="ARBA00022837"/>
    </source>
</evidence>
<dbReference type="AlphaFoldDB" id="A0A5K4FH65"/>
<dbReference type="Pfam" id="PF13499">
    <property type="entry name" value="EF-hand_7"/>
    <property type="match status" value="1"/>
</dbReference>
<dbReference type="WBParaSite" id="Smp_347840.1">
    <property type="protein sequence ID" value="Smp_347840.1"/>
    <property type="gene ID" value="Smp_347840"/>
</dbReference>
<feature type="compositionally biased region" description="Low complexity" evidence="2">
    <location>
        <begin position="1183"/>
        <end position="1192"/>
    </location>
</feature>
<proteinExistence type="predicted"/>
<evidence type="ECO:0000313" key="4">
    <source>
        <dbReference type="Proteomes" id="UP000008854"/>
    </source>
</evidence>
<feature type="region of interest" description="Disordered" evidence="2">
    <location>
        <begin position="372"/>
        <end position="391"/>
    </location>
</feature>
<feature type="compositionally biased region" description="Acidic residues" evidence="2">
    <location>
        <begin position="434"/>
        <end position="449"/>
    </location>
</feature>
<dbReference type="SUPFAM" id="SSF57997">
    <property type="entry name" value="Tropomyosin"/>
    <property type="match status" value="1"/>
</dbReference>
<reference evidence="4" key="1">
    <citation type="journal article" date="2012" name="PLoS Negl. Trop. Dis.">
        <title>A systematically improved high quality genome and transcriptome of the human blood fluke Schistosoma mansoni.</title>
        <authorList>
            <person name="Protasio A.V."/>
            <person name="Tsai I.J."/>
            <person name="Babbage A."/>
            <person name="Nichol S."/>
            <person name="Hunt M."/>
            <person name="Aslett M.A."/>
            <person name="De Silva N."/>
            <person name="Velarde G.S."/>
            <person name="Anderson T.J."/>
            <person name="Clark R.C."/>
            <person name="Davidson C."/>
            <person name="Dillon G.P."/>
            <person name="Holroyd N.E."/>
            <person name="LoVerde P.T."/>
            <person name="Lloyd C."/>
            <person name="McQuillan J."/>
            <person name="Oliveira G."/>
            <person name="Otto T.D."/>
            <person name="Parker-Manuel S.J."/>
            <person name="Quail M.A."/>
            <person name="Wilson R.A."/>
            <person name="Zerlotini A."/>
            <person name="Dunne D.W."/>
            <person name="Berriman M."/>
        </authorList>
    </citation>
    <scope>NUCLEOTIDE SEQUENCE [LARGE SCALE GENOMIC DNA]</scope>
    <source>
        <strain evidence="4">Puerto Rican</strain>
    </source>
</reference>
<feature type="region of interest" description="Disordered" evidence="2">
    <location>
        <begin position="1306"/>
        <end position="1383"/>
    </location>
</feature>
<dbReference type="InterPro" id="IPR002048">
    <property type="entry name" value="EF_hand_dom"/>
</dbReference>
<dbReference type="InterPro" id="IPR040171">
    <property type="entry name" value="USBP1-like"/>
</dbReference>
<dbReference type="SUPFAM" id="SSF47473">
    <property type="entry name" value="EF-hand"/>
    <property type="match status" value="1"/>
</dbReference>
<feature type="compositionally biased region" description="Basic residues" evidence="2">
    <location>
        <begin position="1329"/>
        <end position="1338"/>
    </location>
</feature>
<reference evidence="5" key="2">
    <citation type="submission" date="2019-11" db="UniProtKB">
        <authorList>
            <consortium name="WormBaseParasite"/>
        </authorList>
    </citation>
    <scope>IDENTIFICATION</scope>
    <source>
        <strain evidence="5">Puerto Rican</strain>
    </source>
</reference>
<feature type="region of interest" description="Disordered" evidence="2">
    <location>
        <begin position="902"/>
        <end position="934"/>
    </location>
</feature>
<dbReference type="InterPro" id="IPR019536">
    <property type="entry name" value="USHBP1_PDZ-bd"/>
</dbReference>
<dbReference type="Gene3D" id="1.20.5.170">
    <property type="match status" value="1"/>
</dbReference>
<sequence>MAFNFHDMSDIQCVDQKSSGSDSSSTGEEERLRQLFLSCDSNNDGCLDCEDLYNMCKKLNMAECAEEIINTLGANTKGCITFDEFLSCREKVFQMQTEADNIYFAKSGLSNHQIYKRSGLSWCGHTTNKIHARVQNNGQEVNENSVRKMNENINLESSASETSLVNSGAEYDSGAQDLCGEPQSLHLLMQRDFPDLYKIIFPLPMNSIRNEFENDTMTNEFNLLSVNDVDNSAKDLQNQKLTNTINIQSVNKLSNLPRHIDTESFCIKSKEIESNHFLDNVRHLFECANTLHVQRTAQLRSEIRDLSHRLQGLQTSRDMNHREVQRLQREKEQLRNELTNQVSRYEDRLTELHSVIAELRRRLEHTESNIIHEVEEFEENDGDDGDDDDMVKKSKLSLLNTFNSTNINHDYSTHQDEFDKDMSGNSDTSVNVMMDDDDEEDDGDDDNVEDVVGPSSDAIEDKYVGIIKQYHQSKSNSHMFLNQTTNLQYDPLNHNHELYNHDLCIKYETIISNMQAQLTYVIEERDMLANQLNELTGTHKSILLNSTIQTSTVVTENVSSSLAVSTTTTPTTSTISEIVGLKSYSISHPIMGLNRSVQMRSNSNNNNNVSYPPITSLSTPSSTTGFSISKQQTNVDNNITNQLHKTTSSEHLNHNKVSGTITKSSVTTSATNTTMTTQMNSNVYDLPEPEWITQTLKQYYEYSITHSKPNIPCGLFSGELHSSTTTTTATNGGGGGTGDLRGSGGVTGVLPFDFEQSLFDQLGCEEISTNLSENSMNLPNQFTPNALMIFLCSLAHSTPYPRLSELAHCAQLTSYRLLTKLAHYQSDCLVLQANLAEIKSNADQMQCQLNQIESNWSIINRAMQYCEAALEVSDCLNQLYSTELAVTIFRQSQNNQMLKHPFSTISSSTSSSSFHGHSKPSQLRHQPLKKYENSQQISVTTSPYQLYSSIGSSEEHDLLNNITNTNNNNTTAGVGQQQQQQIFSMNHFNLHNLKSLRQQVELLAYTILDKYETSDGGYEKILPTSLPNLTNINMTTTTSVGGTIPTIHGTNLCPLQCLQHVQHSSQSPISPGLCSIQSAITSSSSLLDNNNNNNTTTNHNNSSIYANSWYVSLNRNKFNPAQCLPMEMNEHSNQSQQLPSMSLHSTSSSIPSVVYQQQRQYNNVRLNHNLQLINPHLRSFVKSNSQNNTNQTINESRMNGSIDGCGWETPDSGAGSSSINELSSHQHQHHQRQQSGYLLNPSLFLSSSTSSLLFGHYYQTYGEIIQNNTTHKGNNPLDLLVVNTLLDNLPPLWTLFTKTSTSFYESDLDSSDSSDLPGNFMKTTDLSKHTTHSHPHHHQQQEQQHHPQQQQQCNSSIHGQLLPQLPPISSQQQQQQQPNSHSIQLSNWSRLEERKLRIIYYQLIHHYKRLQSMLIDMPNPYQLVIPNNTTTNNNSSNNVLETSLMNEIGEKPKTTNHVINHHPNILTSRSITVNPIQQQQIHLDQQNSISMNSLRKLPLAVFLENSILLQELCCIKEECADLKIRVYLLEKELHSNRLTLDSRAVAERALRAHLDALIIEQNNQQSIFNHNHSIVTEFNKTTPTINQSIQNVNHNEIVLLRGQVKNLLQALEALRSSTEIQQIQSEELVNDLKRANSALIKAFNKVKHKYTTRIKKLENQLHSIQPIPSIDSNSLPLNKPFRPQTNSSTIIQTTTTTTTTTTTSTTHNNHLSNTFKGCIIEHHDLNNVSINSHIHSIYPIKSSFQQPTIITTTTTTLNHSLNIPTMIDSNRDFIPSIPTSYIPSIPLNPNPHPHHHHLDHHQDHLYPQTQQQLMKSNTSKVKTTASQHLTNVKQFLTH</sequence>
<feature type="compositionally biased region" description="Acidic residues" evidence="2">
    <location>
        <begin position="375"/>
        <end position="389"/>
    </location>
</feature>
<feature type="compositionally biased region" description="Low complexity" evidence="2">
    <location>
        <begin position="902"/>
        <end position="921"/>
    </location>
</feature>
<dbReference type="InParanoid" id="A0A5K4FH65"/>
<dbReference type="PROSITE" id="PS50222">
    <property type="entry name" value="EF_HAND_2"/>
    <property type="match status" value="1"/>
</dbReference>
<keyword evidence="1" id="KW-0106">Calcium</keyword>
<dbReference type="PANTHER" id="PTHR23347">
    <property type="entry name" value="COLORECTAL MUTANT CANCER PROTEIN MCC PROTEIN -RELATED"/>
    <property type="match status" value="1"/>
</dbReference>
<keyword evidence="4" id="KW-1185">Reference proteome</keyword>
<organism evidence="4 5">
    <name type="scientific">Schistosoma mansoni</name>
    <name type="common">Blood fluke</name>
    <dbReference type="NCBI Taxonomy" id="6183"/>
    <lineage>
        <taxon>Eukaryota</taxon>
        <taxon>Metazoa</taxon>
        <taxon>Spiralia</taxon>
        <taxon>Lophotrochozoa</taxon>
        <taxon>Platyhelminthes</taxon>
        <taxon>Trematoda</taxon>
        <taxon>Digenea</taxon>
        <taxon>Strigeidida</taxon>
        <taxon>Schistosomatoidea</taxon>
        <taxon>Schistosomatidae</taxon>
        <taxon>Schistosoma</taxon>
    </lineage>
</organism>
<dbReference type="STRING" id="6183.A0A5K4FH65"/>
<feature type="region of interest" description="Disordered" evidence="2">
    <location>
        <begin position="1182"/>
        <end position="1234"/>
    </location>
</feature>
<dbReference type="Pfam" id="PF10506">
    <property type="entry name" value="USHBP1_PDZ-bd"/>
    <property type="match status" value="1"/>
</dbReference>
<dbReference type="PANTHER" id="PTHR23347:SF6">
    <property type="entry name" value="FI17904P1"/>
    <property type="match status" value="1"/>
</dbReference>
<evidence type="ECO:0000256" key="2">
    <source>
        <dbReference type="SAM" id="MobiDB-lite"/>
    </source>
</evidence>
<protein>
    <submittedName>
        <fullName evidence="5">EF-hand domain-containing protein</fullName>
    </submittedName>
</protein>
<dbReference type="PROSITE" id="PS00018">
    <property type="entry name" value="EF_HAND_1"/>
    <property type="match status" value="1"/>
</dbReference>